<dbReference type="PANTHER" id="PTHR30399">
    <property type="entry name" value="UNCHARACTERIZED PROTEIN YGJP"/>
    <property type="match status" value="1"/>
</dbReference>
<reference evidence="2 3" key="1">
    <citation type="submission" date="2018-06" db="EMBL/GenBank/DDBJ databases">
        <authorList>
            <consortium name="Pathogen Informatics"/>
            <person name="Doyle S."/>
        </authorList>
    </citation>
    <scope>NUCLEOTIDE SEQUENCE [LARGE SCALE GENOMIC DNA]</scope>
    <source>
        <strain evidence="2 3">NCTC4824</strain>
    </source>
</reference>
<proteinExistence type="predicted"/>
<dbReference type="Proteomes" id="UP000249134">
    <property type="component" value="Chromosome 1"/>
</dbReference>
<organism evidence="2 3">
    <name type="scientific">Lederbergia lenta</name>
    <name type="common">Bacillus lentus</name>
    <dbReference type="NCBI Taxonomy" id="1467"/>
    <lineage>
        <taxon>Bacteria</taxon>
        <taxon>Bacillati</taxon>
        <taxon>Bacillota</taxon>
        <taxon>Bacilli</taxon>
        <taxon>Bacillales</taxon>
        <taxon>Bacillaceae</taxon>
        <taxon>Lederbergia</taxon>
    </lineage>
</organism>
<evidence type="ECO:0000313" key="2">
    <source>
        <dbReference type="EMBL" id="SQI63676.1"/>
    </source>
</evidence>
<dbReference type="InterPro" id="IPR053136">
    <property type="entry name" value="UTP_pyrophosphatase-like"/>
</dbReference>
<keyword evidence="3" id="KW-1185">Reference proteome</keyword>
<dbReference type="InterPro" id="IPR002725">
    <property type="entry name" value="YgjP-like_metallopeptidase"/>
</dbReference>
<feature type="domain" description="YgjP-like metallopeptidase" evidence="1">
    <location>
        <begin position="23"/>
        <end position="235"/>
    </location>
</feature>
<dbReference type="EMBL" id="LS483476">
    <property type="protein sequence ID" value="SQI63676.1"/>
    <property type="molecule type" value="Genomic_DNA"/>
</dbReference>
<dbReference type="GO" id="GO:0006508">
    <property type="term" value="P:proteolysis"/>
    <property type="evidence" value="ECO:0007669"/>
    <property type="project" value="UniProtKB-KW"/>
</dbReference>
<gene>
    <name evidence="2" type="ORF">NCTC4824_04232</name>
</gene>
<name>A0A2X4WHZ7_LEDLE</name>
<accession>A0A2X4WHZ7</accession>
<dbReference type="STRING" id="1348624.GCA_001591545_03302"/>
<dbReference type="RefSeq" id="WP_066144763.1">
    <property type="nucleotide sequence ID" value="NZ_CBCSGM010000005.1"/>
</dbReference>
<keyword evidence="2" id="KW-0645">Protease</keyword>
<dbReference type="KEGG" id="blen:NCTC4824_04232"/>
<keyword evidence="2" id="KW-0482">Metalloprotease</keyword>
<dbReference type="GO" id="GO:0008237">
    <property type="term" value="F:metallopeptidase activity"/>
    <property type="evidence" value="ECO:0007669"/>
    <property type="project" value="UniProtKB-KW"/>
</dbReference>
<dbReference type="Pfam" id="PF01863">
    <property type="entry name" value="YgjP-like"/>
    <property type="match status" value="1"/>
</dbReference>
<keyword evidence="2" id="KW-0378">Hydrolase</keyword>
<dbReference type="AlphaFoldDB" id="A0A2X4WHZ7"/>
<dbReference type="PANTHER" id="PTHR30399:SF1">
    <property type="entry name" value="UTP PYROPHOSPHATASE"/>
    <property type="match status" value="1"/>
</dbReference>
<sequence length="241" mass="28865">MEIHQIQYGNKIIEFTIERKKVKNVNLNIKPDTTIEVSAANNVPINFIYDFVRKKGAWITKHVKNFESVQPYKQSEREYVSGESYKYLGKQYRLRVQEAEDVEEVKYFRGFIYMYVKDVDNVRRKAKLMEEWYRNKAQTTFQESLNKIYPLVEKYGVEKPIIDIRIMKARWGSALLDTNTILLNFNLIKAPKHCIDYVILHELIHFKYNDHGESFYNMLYSLMPDWEKRKAILDEEVVKDL</sequence>
<dbReference type="Gene3D" id="3.30.2010.10">
    <property type="entry name" value="Metalloproteases ('zincins'), catalytic domain"/>
    <property type="match status" value="1"/>
</dbReference>
<evidence type="ECO:0000259" key="1">
    <source>
        <dbReference type="Pfam" id="PF01863"/>
    </source>
</evidence>
<evidence type="ECO:0000313" key="3">
    <source>
        <dbReference type="Proteomes" id="UP000249134"/>
    </source>
</evidence>
<dbReference type="CDD" id="cd07344">
    <property type="entry name" value="M48_yhfN_like"/>
    <property type="match status" value="1"/>
</dbReference>
<protein>
    <submittedName>
        <fullName evidence="2">Zinc metalloprotease</fullName>
    </submittedName>
</protein>